<protein>
    <submittedName>
        <fullName evidence="2">Lectin BRA-3</fullName>
    </submittedName>
</protein>
<dbReference type="Proteomes" id="UP000326759">
    <property type="component" value="Unassembled WGS sequence"/>
</dbReference>
<keyword evidence="3" id="KW-1185">Reference proteome</keyword>
<feature type="domain" description="C-type lectin" evidence="1">
    <location>
        <begin position="45"/>
        <end position="140"/>
    </location>
</feature>
<dbReference type="Gene3D" id="3.10.100.10">
    <property type="entry name" value="Mannose-Binding Protein A, subunit A"/>
    <property type="match status" value="1"/>
</dbReference>
<dbReference type="PANTHER" id="PTHR22803">
    <property type="entry name" value="MANNOSE, PHOSPHOLIPASE, LECTIN RECEPTOR RELATED"/>
    <property type="match status" value="1"/>
</dbReference>
<evidence type="ECO:0000313" key="2">
    <source>
        <dbReference type="EMBL" id="KAB7495332.1"/>
    </source>
</evidence>
<dbReference type="EMBL" id="SEYY01022741">
    <property type="protein sequence ID" value="KAB7495332.1"/>
    <property type="molecule type" value="Genomic_DNA"/>
</dbReference>
<dbReference type="PROSITE" id="PS50041">
    <property type="entry name" value="C_TYPE_LECTIN_2"/>
    <property type="match status" value="1"/>
</dbReference>
<reference evidence="2 3" key="1">
    <citation type="journal article" date="2019" name="PLoS Biol.">
        <title>Sex chromosomes control vertical transmission of feminizing Wolbachia symbionts in an isopod.</title>
        <authorList>
            <person name="Becking T."/>
            <person name="Chebbi M.A."/>
            <person name="Giraud I."/>
            <person name="Moumen B."/>
            <person name="Laverre T."/>
            <person name="Caubet Y."/>
            <person name="Peccoud J."/>
            <person name="Gilbert C."/>
            <person name="Cordaux R."/>
        </authorList>
    </citation>
    <scope>NUCLEOTIDE SEQUENCE [LARGE SCALE GENOMIC DNA]</scope>
    <source>
        <strain evidence="2">ANa2</strain>
        <tissue evidence="2">Whole body excluding digestive tract and cuticle</tissue>
    </source>
</reference>
<accession>A0A5N5SNC6</accession>
<dbReference type="CDD" id="cd00037">
    <property type="entry name" value="CLECT"/>
    <property type="match status" value="1"/>
</dbReference>
<sequence>MRKLKKFLWRNRLCTTLNRALCERYAEPTVRYTCPEKWFRNFEVCYHISTERVTYDEAAKKCPSLAFGSKFFAPRDSIENNFISGRLREEKINSVWIGINDVDEEENFETEDEAKQTFFNWDNREPSDTFNKLIKNNDCV</sequence>
<name>A0A5N5SNC6_9CRUS</name>
<dbReference type="OrthoDB" id="6345555at2759"/>
<dbReference type="InterPro" id="IPR001304">
    <property type="entry name" value="C-type_lectin-like"/>
</dbReference>
<evidence type="ECO:0000313" key="3">
    <source>
        <dbReference type="Proteomes" id="UP000326759"/>
    </source>
</evidence>
<comment type="caution">
    <text evidence="2">The sequence shown here is derived from an EMBL/GenBank/DDBJ whole genome shotgun (WGS) entry which is preliminary data.</text>
</comment>
<dbReference type="InterPro" id="IPR050111">
    <property type="entry name" value="C-type_lectin/snaclec_domain"/>
</dbReference>
<feature type="non-terminal residue" evidence="2">
    <location>
        <position position="140"/>
    </location>
</feature>
<dbReference type="InterPro" id="IPR016186">
    <property type="entry name" value="C-type_lectin-like/link_sf"/>
</dbReference>
<dbReference type="SUPFAM" id="SSF56436">
    <property type="entry name" value="C-type lectin-like"/>
    <property type="match status" value="1"/>
</dbReference>
<gene>
    <name evidence="2" type="primary">LEC3</name>
    <name evidence="2" type="ORF">Anas_01484</name>
</gene>
<proteinExistence type="predicted"/>
<dbReference type="InterPro" id="IPR016187">
    <property type="entry name" value="CTDL_fold"/>
</dbReference>
<dbReference type="Pfam" id="PF00059">
    <property type="entry name" value="Lectin_C"/>
    <property type="match status" value="1"/>
</dbReference>
<dbReference type="AlphaFoldDB" id="A0A5N5SNC6"/>
<evidence type="ECO:0000259" key="1">
    <source>
        <dbReference type="PROSITE" id="PS50041"/>
    </source>
</evidence>
<organism evidence="2 3">
    <name type="scientific">Armadillidium nasatum</name>
    <dbReference type="NCBI Taxonomy" id="96803"/>
    <lineage>
        <taxon>Eukaryota</taxon>
        <taxon>Metazoa</taxon>
        <taxon>Ecdysozoa</taxon>
        <taxon>Arthropoda</taxon>
        <taxon>Crustacea</taxon>
        <taxon>Multicrustacea</taxon>
        <taxon>Malacostraca</taxon>
        <taxon>Eumalacostraca</taxon>
        <taxon>Peracarida</taxon>
        <taxon>Isopoda</taxon>
        <taxon>Oniscidea</taxon>
        <taxon>Crinocheta</taxon>
        <taxon>Armadillidiidae</taxon>
        <taxon>Armadillidium</taxon>
    </lineage>
</organism>